<organism evidence="3 4">
    <name type="scientific">Streptococcus loxodontisalivarius</name>
    <dbReference type="NCBI Taxonomy" id="1349415"/>
    <lineage>
        <taxon>Bacteria</taxon>
        <taxon>Bacillati</taxon>
        <taxon>Bacillota</taxon>
        <taxon>Bacilli</taxon>
        <taxon>Lactobacillales</taxon>
        <taxon>Streptococcaceae</taxon>
        <taxon>Streptococcus</taxon>
    </lineage>
</organism>
<dbReference type="PANTHER" id="PTHR34477:SF1">
    <property type="entry name" value="UPF0213 PROTEIN YHBQ"/>
    <property type="match status" value="1"/>
</dbReference>
<evidence type="ECO:0000313" key="3">
    <source>
        <dbReference type="EMBL" id="MBM7643166.1"/>
    </source>
</evidence>
<dbReference type="InterPro" id="IPR000305">
    <property type="entry name" value="GIY-YIG_endonuc"/>
</dbReference>
<protein>
    <submittedName>
        <fullName evidence="3">Endonuclease</fullName>
    </submittedName>
</protein>
<dbReference type="GO" id="GO:0004519">
    <property type="term" value="F:endonuclease activity"/>
    <property type="evidence" value="ECO:0007669"/>
    <property type="project" value="UniProtKB-KW"/>
</dbReference>
<evidence type="ECO:0000259" key="2">
    <source>
        <dbReference type="PROSITE" id="PS50164"/>
    </source>
</evidence>
<dbReference type="PANTHER" id="PTHR34477">
    <property type="entry name" value="UPF0213 PROTEIN YHBQ"/>
    <property type="match status" value="1"/>
</dbReference>
<comment type="caution">
    <text evidence="3">The sequence shown here is derived from an EMBL/GenBank/DDBJ whole genome shotgun (WGS) entry which is preliminary data.</text>
</comment>
<dbReference type="RefSeq" id="WP_239548914.1">
    <property type="nucleotide sequence ID" value="NZ_JAFBEH010000031.1"/>
</dbReference>
<dbReference type="CDD" id="cd10456">
    <property type="entry name" value="GIY-YIG_UPF0213"/>
    <property type="match status" value="1"/>
</dbReference>
<dbReference type="EMBL" id="JAFBEH010000031">
    <property type="protein sequence ID" value="MBM7643166.1"/>
    <property type="molecule type" value="Genomic_DNA"/>
</dbReference>
<dbReference type="Proteomes" id="UP000697472">
    <property type="component" value="Unassembled WGS sequence"/>
</dbReference>
<dbReference type="InterPro" id="IPR035901">
    <property type="entry name" value="GIY-YIG_endonuc_sf"/>
</dbReference>
<evidence type="ECO:0000256" key="1">
    <source>
        <dbReference type="ARBA" id="ARBA00007435"/>
    </source>
</evidence>
<sequence length="100" mass="11637">MAEHKQKKEEKDSKKAYMYVVACADGSLYTGYTTDVERRIKNHNAGRGAKYTKTRLPVKLLYWEEHDSKSAAMSAESYFKRKKRQAKLDYIAEHKTNLSD</sequence>
<name>A0ABS2PTA4_9STRE</name>
<keyword evidence="4" id="KW-1185">Reference proteome</keyword>
<dbReference type="PROSITE" id="PS50164">
    <property type="entry name" value="GIY_YIG"/>
    <property type="match status" value="1"/>
</dbReference>
<gene>
    <name evidence="3" type="ORF">JOC28_001467</name>
</gene>
<keyword evidence="3" id="KW-0378">Hydrolase</keyword>
<comment type="similarity">
    <text evidence="1">Belongs to the UPF0213 family.</text>
</comment>
<feature type="domain" description="GIY-YIG" evidence="2">
    <location>
        <begin position="14"/>
        <end position="90"/>
    </location>
</feature>
<keyword evidence="3" id="KW-0255">Endonuclease</keyword>
<dbReference type="InterPro" id="IPR050190">
    <property type="entry name" value="UPF0213_domain"/>
</dbReference>
<evidence type="ECO:0000313" key="4">
    <source>
        <dbReference type="Proteomes" id="UP000697472"/>
    </source>
</evidence>
<accession>A0ABS2PTA4</accession>
<dbReference type="Pfam" id="PF01541">
    <property type="entry name" value="GIY-YIG"/>
    <property type="match status" value="1"/>
</dbReference>
<proteinExistence type="inferred from homology"/>
<keyword evidence="3" id="KW-0540">Nuclease</keyword>
<dbReference type="Gene3D" id="3.40.1440.10">
    <property type="entry name" value="GIY-YIG endonuclease"/>
    <property type="match status" value="1"/>
</dbReference>
<reference evidence="3 4" key="1">
    <citation type="submission" date="2021-01" db="EMBL/GenBank/DDBJ databases">
        <title>Genomic Encyclopedia of Type Strains, Phase IV (KMG-IV): sequencing the most valuable type-strain genomes for metagenomic binning, comparative biology and taxonomic classification.</title>
        <authorList>
            <person name="Goeker M."/>
        </authorList>
    </citation>
    <scope>NUCLEOTIDE SEQUENCE [LARGE SCALE GENOMIC DNA]</scope>
    <source>
        <strain evidence="3 4">DSM 27382</strain>
    </source>
</reference>
<dbReference type="SUPFAM" id="SSF82771">
    <property type="entry name" value="GIY-YIG endonuclease"/>
    <property type="match status" value="1"/>
</dbReference>